<protein>
    <submittedName>
        <fullName evidence="2">Ig-like domain-containing protein</fullName>
    </submittedName>
</protein>
<keyword evidence="1" id="KW-1185">Reference proteome</keyword>
<evidence type="ECO:0000313" key="1">
    <source>
        <dbReference type="Proteomes" id="UP000095280"/>
    </source>
</evidence>
<sequence length="239" mass="26043">VEASACQSSSDVQLRPACSRRIADYFSASKIGTNSVGLSRRALGASTLAAQAPASLFSDNCLVCVCTADCTTGSVLYNYWRSRELASLIDSAAAVVQFRWTDRQLLCEHFNTAAAELANVRALQPGPGRSCVARRLRVSMACAFLKLAPRKRRRHGAKLAQRLHQAGPRVVRWSESGVIATIRTLKMRLIRSIAHGYDADQPLETSIVASPSVRRLRISRKRCLLAAADAESRTTRVSA</sequence>
<name>A0A1I8FIY8_9PLAT</name>
<reference evidence="2" key="1">
    <citation type="submission" date="2016-11" db="UniProtKB">
        <authorList>
            <consortium name="WormBaseParasite"/>
        </authorList>
    </citation>
    <scope>IDENTIFICATION</scope>
</reference>
<organism evidence="1 2">
    <name type="scientific">Macrostomum lignano</name>
    <dbReference type="NCBI Taxonomy" id="282301"/>
    <lineage>
        <taxon>Eukaryota</taxon>
        <taxon>Metazoa</taxon>
        <taxon>Spiralia</taxon>
        <taxon>Lophotrochozoa</taxon>
        <taxon>Platyhelminthes</taxon>
        <taxon>Rhabditophora</taxon>
        <taxon>Macrostomorpha</taxon>
        <taxon>Macrostomida</taxon>
        <taxon>Macrostomidae</taxon>
        <taxon>Macrostomum</taxon>
    </lineage>
</organism>
<accession>A0A1I8FIY8</accession>
<dbReference type="Proteomes" id="UP000095280">
    <property type="component" value="Unplaced"/>
</dbReference>
<proteinExistence type="predicted"/>
<evidence type="ECO:0000313" key="2">
    <source>
        <dbReference type="WBParaSite" id="maker-unitig_35900-snap-gene-0.2-mRNA-1"/>
    </source>
</evidence>
<dbReference type="WBParaSite" id="maker-unitig_35900-snap-gene-0.2-mRNA-1">
    <property type="protein sequence ID" value="maker-unitig_35900-snap-gene-0.2-mRNA-1"/>
    <property type="gene ID" value="maker-unitig_35900-snap-gene-0.2"/>
</dbReference>
<dbReference type="AlphaFoldDB" id="A0A1I8FIY8"/>